<evidence type="ECO:0000256" key="2">
    <source>
        <dbReference type="ARBA" id="ARBA00022737"/>
    </source>
</evidence>
<keyword evidence="1" id="KW-0479">Metal-binding</keyword>
<evidence type="ECO:0000259" key="9">
    <source>
        <dbReference type="PROSITE" id="PS50865"/>
    </source>
</evidence>
<dbReference type="OrthoDB" id="120976at2759"/>
<keyword evidence="11" id="KW-1185">Reference proteome</keyword>
<evidence type="ECO:0000256" key="6">
    <source>
        <dbReference type="PROSITE-ProRule" id="PRU00023"/>
    </source>
</evidence>
<feature type="domain" description="MYND-type" evidence="9">
    <location>
        <begin position="654"/>
        <end position="693"/>
    </location>
</feature>
<keyword evidence="2" id="KW-0677">Repeat</keyword>
<feature type="repeat" description="ANK" evidence="6">
    <location>
        <begin position="583"/>
        <end position="615"/>
    </location>
</feature>
<dbReference type="InterPro" id="IPR032675">
    <property type="entry name" value="LRR_dom_sf"/>
</dbReference>
<feature type="region of interest" description="Disordered" evidence="8">
    <location>
        <begin position="119"/>
        <end position="141"/>
    </location>
</feature>
<dbReference type="SUPFAM" id="SSF52047">
    <property type="entry name" value="RNI-like"/>
    <property type="match status" value="1"/>
</dbReference>
<evidence type="ECO:0000256" key="1">
    <source>
        <dbReference type="ARBA" id="ARBA00022723"/>
    </source>
</evidence>
<sequence>MKISPMPVVDPQNPFYCPAVPAGIYMQDLRFQLSSNPWKFSLGLYKDSKTGGDLLVSFPVRLNDALSADDDDTDTALVPQSDLGPKNPAYMLARRNRTQLWVPGDTLYEKSRTFSPAGALDLSADYDPSPGRSPMDSPPGSVLRGPPIRGLSPISLNDESFALSGKADRLRFSMHGRAFASPDDLKARGAMGASKNGNLQWLGSETPRSLAILVAFLESILPGLKLQEKLAGIETTHQNIADVLAVEGRLTARVLGLFRTSEVECLDLVSSMTDEGGLNLGAHDILRTLSLPDGFHFLQELNFSGAALDDADVLFFNRVPRLLRLWLNNTGIGNEAVYHLVALKRTLEEVDLSHNLRVDDDAIPALLTFRKLQFLSLVETNVTMIGMRRLALESDGGTKCENERQLYVEAPRTVEDYLDDLDGKYLVNPEPPLIVSSAVVPQLSAGALKRNLTAHGVCNPSISASGTEEEMAERLARILRAREGDLAAVEAGTAPDLKGHETAYKYGYASLVLFGSQRVQLQSGDSLDHPGTLKHLLENGASPDVPDIVGYTALHHACMAYPRADLARILLEHGANPDAQDRFGGVALMGAFQNESVDAIEVLMEFGASLDVVDADGATPGGCYARCGPRVTAVVEKWKRKRAGVAKPLDEKVCAVCRKAPDEPLKLCSKCHATWYCSRACQKQDWHAHKPLCRSSSGAASTVIIKPFYSEEFDVLLPAADLARRALGHPTQEQPSRNTRAVQKPDIPPGQTKKMIIKVQVNRAVPDGDLLVYDKKRTLVCMVRKADCADGYTQVSHAVRTKGVAGAKAYFSAEMTSPDALVVKVSEVLAEQPF</sequence>
<dbReference type="Proteomes" id="UP000184267">
    <property type="component" value="Unassembled WGS sequence"/>
</dbReference>
<dbReference type="PROSITE" id="PS50297">
    <property type="entry name" value="ANK_REP_REGION"/>
    <property type="match status" value="1"/>
</dbReference>
<protein>
    <recommendedName>
        <fullName evidence="9">MYND-type domain-containing protein</fullName>
    </recommendedName>
</protein>
<dbReference type="PROSITE" id="PS01360">
    <property type="entry name" value="ZF_MYND_1"/>
    <property type="match status" value="1"/>
</dbReference>
<dbReference type="PANTHER" id="PTHR24173">
    <property type="entry name" value="ANKYRIN REPEAT CONTAINING"/>
    <property type="match status" value="1"/>
</dbReference>
<dbReference type="GO" id="GO:0008270">
    <property type="term" value="F:zinc ion binding"/>
    <property type="evidence" value="ECO:0007669"/>
    <property type="project" value="UniProtKB-KW"/>
</dbReference>
<comment type="caution">
    <text evidence="10">The sequence shown here is derived from an EMBL/GenBank/DDBJ whole genome shotgun (WGS) entry which is preliminary data.</text>
</comment>
<dbReference type="Gene3D" id="3.80.10.10">
    <property type="entry name" value="Ribonuclease Inhibitor"/>
    <property type="match status" value="1"/>
</dbReference>
<organism evidence="10 11">
    <name type="scientific">Trametes pubescens</name>
    <name type="common">White-rot fungus</name>
    <dbReference type="NCBI Taxonomy" id="154538"/>
    <lineage>
        <taxon>Eukaryota</taxon>
        <taxon>Fungi</taxon>
        <taxon>Dikarya</taxon>
        <taxon>Basidiomycota</taxon>
        <taxon>Agaricomycotina</taxon>
        <taxon>Agaricomycetes</taxon>
        <taxon>Polyporales</taxon>
        <taxon>Polyporaceae</taxon>
        <taxon>Trametes</taxon>
    </lineage>
</organism>
<dbReference type="Gene3D" id="6.10.140.2220">
    <property type="match status" value="1"/>
</dbReference>
<dbReference type="Gene3D" id="1.25.40.20">
    <property type="entry name" value="Ankyrin repeat-containing domain"/>
    <property type="match status" value="1"/>
</dbReference>
<dbReference type="InterPro" id="IPR036770">
    <property type="entry name" value="Ankyrin_rpt-contain_sf"/>
</dbReference>
<evidence type="ECO:0000313" key="10">
    <source>
        <dbReference type="EMBL" id="OJT15071.1"/>
    </source>
</evidence>
<name>A0A1M2W5D5_TRAPU</name>
<dbReference type="SUPFAM" id="SSF48403">
    <property type="entry name" value="Ankyrin repeat"/>
    <property type="match status" value="1"/>
</dbReference>
<accession>A0A1M2W5D5</accession>
<keyword evidence="3 7" id="KW-0863">Zinc-finger</keyword>
<dbReference type="Pfam" id="PF01753">
    <property type="entry name" value="zf-MYND"/>
    <property type="match status" value="1"/>
</dbReference>
<gene>
    <name evidence="10" type="ORF">TRAPUB_8328</name>
</gene>
<evidence type="ECO:0000256" key="3">
    <source>
        <dbReference type="ARBA" id="ARBA00022771"/>
    </source>
</evidence>
<keyword evidence="5 6" id="KW-0040">ANK repeat</keyword>
<evidence type="ECO:0000313" key="11">
    <source>
        <dbReference type="Proteomes" id="UP000184267"/>
    </source>
</evidence>
<dbReference type="SUPFAM" id="SSF144232">
    <property type="entry name" value="HIT/MYND zinc finger-like"/>
    <property type="match status" value="1"/>
</dbReference>
<reference evidence="10 11" key="1">
    <citation type="submission" date="2016-10" db="EMBL/GenBank/DDBJ databases">
        <title>Genome sequence of the basidiomycete white-rot fungus Trametes pubescens.</title>
        <authorList>
            <person name="Makela M.R."/>
            <person name="Granchi Z."/>
            <person name="Peng M."/>
            <person name="De Vries R.P."/>
            <person name="Grigoriev I."/>
            <person name="Riley R."/>
            <person name="Hilden K."/>
        </authorList>
    </citation>
    <scope>NUCLEOTIDE SEQUENCE [LARGE SCALE GENOMIC DNA]</scope>
    <source>
        <strain evidence="10 11">FBCC735</strain>
    </source>
</reference>
<dbReference type="PROSITE" id="PS50088">
    <property type="entry name" value="ANK_REPEAT"/>
    <property type="match status" value="2"/>
</dbReference>
<proteinExistence type="predicted"/>
<dbReference type="SMART" id="SM00248">
    <property type="entry name" value="ANK"/>
    <property type="match status" value="3"/>
</dbReference>
<evidence type="ECO:0000256" key="5">
    <source>
        <dbReference type="ARBA" id="ARBA00023043"/>
    </source>
</evidence>
<dbReference type="InterPro" id="IPR002110">
    <property type="entry name" value="Ankyrin_rpt"/>
</dbReference>
<feature type="region of interest" description="Disordered" evidence="8">
    <location>
        <begin position="729"/>
        <end position="749"/>
    </location>
</feature>
<feature type="compositionally biased region" description="Polar residues" evidence="8">
    <location>
        <begin position="731"/>
        <end position="741"/>
    </location>
</feature>
<dbReference type="STRING" id="154538.A0A1M2W5D5"/>
<keyword evidence="4" id="KW-0862">Zinc</keyword>
<dbReference type="PANTHER" id="PTHR24173:SF83">
    <property type="entry name" value="SOCS BOX DOMAIN-CONTAINING PROTEIN"/>
    <property type="match status" value="1"/>
</dbReference>
<dbReference type="EMBL" id="MNAD01000199">
    <property type="protein sequence ID" value="OJT15071.1"/>
    <property type="molecule type" value="Genomic_DNA"/>
</dbReference>
<dbReference type="AlphaFoldDB" id="A0A1M2W5D5"/>
<dbReference type="Pfam" id="PF12796">
    <property type="entry name" value="Ank_2"/>
    <property type="match status" value="1"/>
</dbReference>
<feature type="repeat" description="ANK" evidence="6">
    <location>
        <begin position="549"/>
        <end position="582"/>
    </location>
</feature>
<evidence type="ECO:0000256" key="4">
    <source>
        <dbReference type="ARBA" id="ARBA00022833"/>
    </source>
</evidence>
<dbReference type="InterPro" id="IPR002893">
    <property type="entry name" value="Znf_MYND"/>
</dbReference>
<evidence type="ECO:0000256" key="8">
    <source>
        <dbReference type="SAM" id="MobiDB-lite"/>
    </source>
</evidence>
<evidence type="ECO:0000256" key="7">
    <source>
        <dbReference type="PROSITE-ProRule" id="PRU00134"/>
    </source>
</evidence>
<dbReference type="PROSITE" id="PS50865">
    <property type="entry name" value="ZF_MYND_2"/>
    <property type="match status" value="1"/>
</dbReference>